<evidence type="ECO:0000256" key="3">
    <source>
        <dbReference type="SAM" id="MobiDB-lite"/>
    </source>
</evidence>
<organism evidence="5 6">
    <name type="scientific">Plectosphaerella cucumerina</name>
    <dbReference type="NCBI Taxonomy" id="40658"/>
    <lineage>
        <taxon>Eukaryota</taxon>
        <taxon>Fungi</taxon>
        <taxon>Dikarya</taxon>
        <taxon>Ascomycota</taxon>
        <taxon>Pezizomycotina</taxon>
        <taxon>Sordariomycetes</taxon>
        <taxon>Hypocreomycetidae</taxon>
        <taxon>Glomerellales</taxon>
        <taxon>Plectosphaerellaceae</taxon>
        <taxon>Plectosphaerella</taxon>
    </lineage>
</organism>
<dbReference type="Pfam" id="PF04082">
    <property type="entry name" value="Fungal_trans"/>
    <property type="match status" value="1"/>
</dbReference>
<dbReference type="GO" id="GO:0000981">
    <property type="term" value="F:DNA-binding transcription factor activity, RNA polymerase II-specific"/>
    <property type="evidence" value="ECO:0007669"/>
    <property type="project" value="InterPro"/>
</dbReference>
<sequence length="733" mass="79346">MTGAKTSSGPPASRTTSRGVRKSRASIACGTCRSRKVRCSVASDGPPCTNCRLDGLECAVPRSRRGRRPSETSRTEDATTEPTDSIDVMVDDPIVEDVFVEAGDDGEVWMPEDQAEQLRHAAEMSITAHVHEDTEPAITWSAILPTSPDSSRPGWTEYTPDRLPHFITPVTLPPRRGIAEYLAANEAFSFPATSSLMSEVIHGYLRGVHVYYPILDLGNILPLATDQVTAEAPDGCLSLLVFQAMLFAAIPYVDESVCLKLGFESQKDARTSLYTRVKLLYDAEIETRCAPVAQALLLLSVWFDEGGIGRDAWYWMACLTHLIEKAEAWRFIGAAPQSVMTKTLWWCILTRDVHVALVMRQPSRLYRFHKLVPHPDLSDIITLTATGSPSASPKSVPDLPGHRAASSFLLNIKLAQITARILQNDPEQALPGSSPNNDLDLSACEQDLAAWSAEFSAIFPDAKQRHQRADRDTGPIITVSLMLHDATLNALYLPQIYLSRGSASKSIPGILSYASKMRRAAARTAILADEALASEWADIIPTQFFTAIVPAAPVHILDLKSPRADLNAASRRSLGACLRLLRHLEARFDLARHLRKDIQGTLSKLHLSLEDESGIQSIGHLDATTFGQGSSPLTPRGSDPFFIHIGDPLDDECWAGTPLAASPGRSLSVRPSPSVRSGTPGHAGFAGLGAGTGVSEGFGHTDMQGIGATPDSGTIHQELQGWFEDMMAGGLAA</sequence>
<proteinExistence type="predicted"/>
<feature type="compositionally biased region" description="Basic and acidic residues" evidence="3">
    <location>
        <begin position="68"/>
        <end position="77"/>
    </location>
</feature>
<dbReference type="GO" id="GO:0003677">
    <property type="term" value="F:DNA binding"/>
    <property type="evidence" value="ECO:0007669"/>
    <property type="project" value="InterPro"/>
</dbReference>
<dbReference type="EMBL" id="JAGPXD010000002">
    <property type="protein sequence ID" value="KAH7368446.1"/>
    <property type="molecule type" value="Genomic_DNA"/>
</dbReference>
<gene>
    <name evidence="5" type="ORF">B0T11DRAFT_64234</name>
</gene>
<name>A0A8K0X7Z2_9PEZI</name>
<feature type="region of interest" description="Disordered" evidence="3">
    <location>
        <begin position="661"/>
        <end position="690"/>
    </location>
</feature>
<evidence type="ECO:0000313" key="6">
    <source>
        <dbReference type="Proteomes" id="UP000813385"/>
    </source>
</evidence>
<feature type="region of interest" description="Disordered" evidence="3">
    <location>
        <begin position="1"/>
        <end position="26"/>
    </location>
</feature>
<evidence type="ECO:0000256" key="2">
    <source>
        <dbReference type="ARBA" id="ARBA00023242"/>
    </source>
</evidence>
<protein>
    <recommendedName>
        <fullName evidence="4">Zn(2)-C6 fungal-type domain-containing protein</fullName>
    </recommendedName>
</protein>
<dbReference type="OrthoDB" id="2154091at2759"/>
<dbReference type="SMART" id="SM00066">
    <property type="entry name" value="GAL4"/>
    <property type="match status" value="1"/>
</dbReference>
<dbReference type="AlphaFoldDB" id="A0A8K0X7Z2"/>
<evidence type="ECO:0000259" key="4">
    <source>
        <dbReference type="PROSITE" id="PS50048"/>
    </source>
</evidence>
<dbReference type="GO" id="GO:0008270">
    <property type="term" value="F:zinc ion binding"/>
    <property type="evidence" value="ECO:0007669"/>
    <property type="project" value="InterPro"/>
</dbReference>
<dbReference type="InterPro" id="IPR007219">
    <property type="entry name" value="XnlR_reg_dom"/>
</dbReference>
<keyword evidence="6" id="KW-1185">Reference proteome</keyword>
<dbReference type="Proteomes" id="UP000813385">
    <property type="component" value="Unassembled WGS sequence"/>
</dbReference>
<evidence type="ECO:0000313" key="5">
    <source>
        <dbReference type="EMBL" id="KAH7368446.1"/>
    </source>
</evidence>
<dbReference type="Gene3D" id="4.10.240.10">
    <property type="entry name" value="Zn(2)-C6 fungal-type DNA-binding domain"/>
    <property type="match status" value="1"/>
</dbReference>
<dbReference type="Pfam" id="PF00172">
    <property type="entry name" value="Zn_clus"/>
    <property type="match status" value="1"/>
</dbReference>
<comment type="caution">
    <text evidence="5">The sequence shown here is derived from an EMBL/GenBank/DDBJ whole genome shotgun (WGS) entry which is preliminary data.</text>
</comment>
<feature type="region of interest" description="Disordered" evidence="3">
    <location>
        <begin position="62"/>
        <end position="85"/>
    </location>
</feature>
<dbReference type="InterPro" id="IPR001138">
    <property type="entry name" value="Zn2Cys6_DnaBD"/>
</dbReference>
<dbReference type="PROSITE" id="PS50048">
    <property type="entry name" value="ZN2_CY6_FUNGAL_2"/>
    <property type="match status" value="1"/>
</dbReference>
<evidence type="ECO:0000256" key="1">
    <source>
        <dbReference type="ARBA" id="ARBA00022723"/>
    </source>
</evidence>
<keyword evidence="1" id="KW-0479">Metal-binding</keyword>
<feature type="compositionally biased region" description="Low complexity" evidence="3">
    <location>
        <begin position="662"/>
        <end position="680"/>
    </location>
</feature>
<feature type="compositionally biased region" description="Polar residues" evidence="3">
    <location>
        <begin position="1"/>
        <end position="18"/>
    </location>
</feature>
<dbReference type="PANTHER" id="PTHR47425">
    <property type="entry name" value="FARB-RELATED"/>
    <property type="match status" value="1"/>
</dbReference>
<accession>A0A8K0X7Z2</accession>
<reference evidence="5" key="1">
    <citation type="journal article" date="2021" name="Nat. Commun.">
        <title>Genetic determinants of endophytism in the Arabidopsis root mycobiome.</title>
        <authorList>
            <person name="Mesny F."/>
            <person name="Miyauchi S."/>
            <person name="Thiergart T."/>
            <person name="Pickel B."/>
            <person name="Atanasova L."/>
            <person name="Karlsson M."/>
            <person name="Huettel B."/>
            <person name="Barry K.W."/>
            <person name="Haridas S."/>
            <person name="Chen C."/>
            <person name="Bauer D."/>
            <person name="Andreopoulos W."/>
            <person name="Pangilinan J."/>
            <person name="LaButti K."/>
            <person name="Riley R."/>
            <person name="Lipzen A."/>
            <person name="Clum A."/>
            <person name="Drula E."/>
            <person name="Henrissat B."/>
            <person name="Kohler A."/>
            <person name="Grigoriev I.V."/>
            <person name="Martin F.M."/>
            <person name="Hacquard S."/>
        </authorList>
    </citation>
    <scope>NUCLEOTIDE SEQUENCE</scope>
    <source>
        <strain evidence="5">MPI-CAGE-AT-0016</strain>
    </source>
</reference>
<dbReference type="CDD" id="cd12148">
    <property type="entry name" value="fungal_TF_MHR"/>
    <property type="match status" value="1"/>
</dbReference>
<dbReference type="PANTHER" id="PTHR47425:SF2">
    <property type="entry name" value="FARB-RELATED"/>
    <property type="match status" value="1"/>
</dbReference>
<dbReference type="InterPro" id="IPR036864">
    <property type="entry name" value="Zn2-C6_fun-type_DNA-bd_sf"/>
</dbReference>
<dbReference type="GO" id="GO:0006351">
    <property type="term" value="P:DNA-templated transcription"/>
    <property type="evidence" value="ECO:0007669"/>
    <property type="project" value="InterPro"/>
</dbReference>
<dbReference type="InterPro" id="IPR052761">
    <property type="entry name" value="Fungal_Detox/Toxin_TFs"/>
</dbReference>
<dbReference type="PROSITE" id="PS00463">
    <property type="entry name" value="ZN2_CY6_FUNGAL_1"/>
    <property type="match status" value="1"/>
</dbReference>
<dbReference type="SUPFAM" id="SSF57701">
    <property type="entry name" value="Zn2/Cys6 DNA-binding domain"/>
    <property type="match status" value="1"/>
</dbReference>
<dbReference type="CDD" id="cd00067">
    <property type="entry name" value="GAL4"/>
    <property type="match status" value="1"/>
</dbReference>
<keyword evidence="2" id="KW-0539">Nucleus</keyword>
<feature type="domain" description="Zn(2)-C6 fungal-type" evidence="4">
    <location>
        <begin position="28"/>
        <end position="60"/>
    </location>
</feature>